<dbReference type="EMBL" id="FRAH01000004">
    <property type="protein sequence ID" value="SHJ63775.1"/>
    <property type="molecule type" value="Genomic_DNA"/>
</dbReference>
<sequence length="130" mass="14223">MLQNTLDILRKEGKEILVCLSGSDEAQKAWLAAGGEAGHMLSARQVESWLMTGGATLPKEIAFSGTLEEFVSLFPKTNAEDSKRKVNGFLSGAVVEYKDGNWECFTCNVVVMGCCMGEYLSIVNKKEMSF</sequence>
<organism evidence="1 2">
    <name type="scientific">Anaerotignum lactatifermentans DSM 14214</name>
    <dbReference type="NCBI Taxonomy" id="1121323"/>
    <lineage>
        <taxon>Bacteria</taxon>
        <taxon>Bacillati</taxon>
        <taxon>Bacillota</taxon>
        <taxon>Clostridia</taxon>
        <taxon>Lachnospirales</taxon>
        <taxon>Anaerotignaceae</taxon>
        <taxon>Anaerotignum</taxon>
    </lineage>
</organism>
<dbReference type="AlphaFoldDB" id="A0A1M6KXV0"/>
<reference evidence="1 2" key="1">
    <citation type="submission" date="2016-11" db="EMBL/GenBank/DDBJ databases">
        <authorList>
            <person name="Jaros S."/>
            <person name="Januszkiewicz K."/>
            <person name="Wedrychowicz H."/>
        </authorList>
    </citation>
    <scope>NUCLEOTIDE SEQUENCE [LARGE SCALE GENOMIC DNA]</scope>
    <source>
        <strain evidence="1 2">DSM 14214</strain>
    </source>
</reference>
<dbReference type="OrthoDB" id="2112302at2"/>
<protein>
    <submittedName>
        <fullName evidence="1">Uncharacterized protein</fullName>
    </submittedName>
</protein>
<name>A0A1M6KXV0_9FIRM</name>
<evidence type="ECO:0000313" key="2">
    <source>
        <dbReference type="Proteomes" id="UP000183975"/>
    </source>
</evidence>
<gene>
    <name evidence="1" type="ORF">SAMN02745138_00217</name>
</gene>
<evidence type="ECO:0000313" key="1">
    <source>
        <dbReference type="EMBL" id="SHJ63775.1"/>
    </source>
</evidence>
<keyword evidence="2" id="KW-1185">Reference proteome</keyword>
<proteinExistence type="predicted"/>
<dbReference type="RefSeq" id="WP_072848168.1">
    <property type="nucleotide sequence ID" value="NZ_FRAH01000004.1"/>
</dbReference>
<dbReference type="Proteomes" id="UP000183975">
    <property type="component" value="Unassembled WGS sequence"/>
</dbReference>
<accession>A0A1M6KXV0</accession>